<comment type="catalytic activity">
    <reaction evidence="5 6">
        <text>Exonucleolytic cleavage in either 5'- to 3'- or 3'- to 5'-direction to yield nucleoside 5'-phosphates.</text>
        <dbReference type="EC" id="3.1.11.6"/>
    </reaction>
</comment>
<feature type="domain" description="Exonuclease VII large subunit C-terminal" evidence="8">
    <location>
        <begin position="126"/>
        <end position="439"/>
    </location>
</feature>
<evidence type="ECO:0000313" key="11">
    <source>
        <dbReference type="Proteomes" id="UP001519343"/>
    </source>
</evidence>
<dbReference type="Proteomes" id="UP001519343">
    <property type="component" value="Unassembled WGS sequence"/>
</dbReference>
<name>A0ABS4GV92_9BACL</name>
<evidence type="ECO:0000256" key="1">
    <source>
        <dbReference type="ARBA" id="ARBA00022490"/>
    </source>
</evidence>
<comment type="similarity">
    <text evidence="5 6">Belongs to the XseA family.</text>
</comment>
<reference evidence="10 11" key="1">
    <citation type="submission" date="2021-03" db="EMBL/GenBank/DDBJ databases">
        <title>Genomic Encyclopedia of Type Strains, Phase IV (KMG-IV): sequencing the most valuable type-strain genomes for metagenomic binning, comparative biology and taxonomic classification.</title>
        <authorList>
            <person name="Goeker M."/>
        </authorList>
    </citation>
    <scope>NUCLEOTIDE SEQUENCE [LARGE SCALE GENOMIC DNA]</scope>
    <source>
        <strain evidence="10 11">DSM 24738</strain>
    </source>
</reference>
<evidence type="ECO:0000259" key="9">
    <source>
        <dbReference type="Pfam" id="PF13742"/>
    </source>
</evidence>
<protein>
    <recommendedName>
        <fullName evidence="5">Exodeoxyribonuclease 7 large subunit</fullName>
        <ecNumber evidence="5">3.1.11.6</ecNumber>
    </recommendedName>
    <alternativeName>
        <fullName evidence="5">Exodeoxyribonuclease VII large subunit</fullName>
        <shortName evidence="5">Exonuclease VII large subunit</shortName>
    </alternativeName>
</protein>
<evidence type="ECO:0000259" key="8">
    <source>
        <dbReference type="Pfam" id="PF02601"/>
    </source>
</evidence>
<feature type="coiled-coil region" evidence="7">
    <location>
        <begin position="286"/>
        <end position="336"/>
    </location>
</feature>
<dbReference type="InterPro" id="IPR025824">
    <property type="entry name" value="OB-fold_nuc-bd_dom"/>
</dbReference>
<organism evidence="10 11">
    <name type="scientific">Ammoniphilus resinae</name>
    <dbReference type="NCBI Taxonomy" id="861532"/>
    <lineage>
        <taxon>Bacteria</taxon>
        <taxon>Bacillati</taxon>
        <taxon>Bacillota</taxon>
        <taxon>Bacilli</taxon>
        <taxon>Bacillales</taxon>
        <taxon>Paenibacillaceae</taxon>
        <taxon>Aneurinibacillus group</taxon>
        <taxon>Ammoniphilus</taxon>
    </lineage>
</organism>
<evidence type="ECO:0000256" key="4">
    <source>
        <dbReference type="ARBA" id="ARBA00022839"/>
    </source>
</evidence>
<evidence type="ECO:0000313" key="10">
    <source>
        <dbReference type="EMBL" id="MBP1934189.1"/>
    </source>
</evidence>
<feature type="domain" description="OB-fold nucleic acid binding" evidence="9">
    <location>
        <begin position="8"/>
        <end position="103"/>
    </location>
</feature>
<dbReference type="PANTHER" id="PTHR30008:SF0">
    <property type="entry name" value="EXODEOXYRIBONUCLEASE 7 LARGE SUBUNIT"/>
    <property type="match status" value="1"/>
</dbReference>
<proteinExistence type="inferred from homology"/>
<sequence length="453" mass="51759">MDLAQKVFSVQEINRYIKDIIESDWKLQDVWVRGEISNFTHHSRGHMYFTIKEKDAVLKAVMFAGSNRYLKFIPRNGTKVVLRGSLSVYEAGGQYQIIVREMQPDGIGSLYLAFEQLKQKLEEEGMFAPARKRQLPVYPKAIGVITSPTGAAVRDIITTIRRRYPISRIVLLPVLVQGEQAPKSIAEAIQLMNQAPFIDVIIVGRGGGSIEELWAFNEEIVARSIFSSQIPVISAVGHETDFTIADFVADVRAATPTAAAELAVPHILELRKRLIWLKDKLCKSLLHQYRRQLERWERTHKSLLHRHPKSQLDSVNQRLDELMERLQLAINRQAKDQRLRIGHVTQRLQFSNPNKQLAMYKERLVRVRSSLTKQTQHLVRLKKNKLLYTIAKLDGLSPLKIMGRGYSLIYKDGSLIKSVQQLDPADAIKVELIDGTLDCSIWAIEMRNSHESK</sequence>
<comment type="subunit">
    <text evidence="5">Heterooligomer composed of large and small subunits.</text>
</comment>
<dbReference type="Pfam" id="PF02601">
    <property type="entry name" value="Exonuc_VII_L"/>
    <property type="match status" value="1"/>
</dbReference>
<evidence type="ECO:0000256" key="3">
    <source>
        <dbReference type="ARBA" id="ARBA00022801"/>
    </source>
</evidence>
<keyword evidence="3 5" id="KW-0378">Hydrolase</keyword>
<keyword evidence="4 5" id="KW-0269">Exonuclease</keyword>
<dbReference type="EMBL" id="JAGGKT010000017">
    <property type="protein sequence ID" value="MBP1934189.1"/>
    <property type="molecule type" value="Genomic_DNA"/>
</dbReference>
<dbReference type="InterPro" id="IPR020579">
    <property type="entry name" value="Exonuc_VII_lsu_C"/>
</dbReference>
<accession>A0ABS4GV92</accession>
<dbReference type="RefSeq" id="WP_209812190.1">
    <property type="nucleotide sequence ID" value="NZ_JAGGKT010000017.1"/>
</dbReference>
<keyword evidence="2 5" id="KW-0540">Nuclease</keyword>
<evidence type="ECO:0000256" key="6">
    <source>
        <dbReference type="RuleBase" id="RU004355"/>
    </source>
</evidence>
<dbReference type="Pfam" id="PF13742">
    <property type="entry name" value="tRNA_anti_2"/>
    <property type="match status" value="1"/>
</dbReference>
<dbReference type="HAMAP" id="MF_00378">
    <property type="entry name" value="Exonuc_7_L"/>
    <property type="match status" value="1"/>
</dbReference>
<dbReference type="EC" id="3.1.11.6" evidence="5"/>
<dbReference type="NCBIfam" id="TIGR00237">
    <property type="entry name" value="xseA"/>
    <property type="match status" value="1"/>
</dbReference>
<evidence type="ECO:0000256" key="5">
    <source>
        <dbReference type="HAMAP-Rule" id="MF_00378"/>
    </source>
</evidence>
<comment type="subcellular location">
    <subcellularLocation>
        <location evidence="5 6">Cytoplasm</location>
    </subcellularLocation>
</comment>
<keyword evidence="7" id="KW-0175">Coiled coil</keyword>
<evidence type="ECO:0000256" key="2">
    <source>
        <dbReference type="ARBA" id="ARBA00022722"/>
    </source>
</evidence>
<dbReference type="CDD" id="cd04489">
    <property type="entry name" value="ExoVII_LU_OBF"/>
    <property type="match status" value="1"/>
</dbReference>
<dbReference type="GO" id="GO:0008855">
    <property type="term" value="F:exodeoxyribonuclease VII activity"/>
    <property type="evidence" value="ECO:0007669"/>
    <property type="project" value="UniProtKB-EC"/>
</dbReference>
<keyword evidence="11" id="KW-1185">Reference proteome</keyword>
<comment type="caution">
    <text evidence="10">The sequence shown here is derived from an EMBL/GenBank/DDBJ whole genome shotgun (WGS) entry which is preliminary data.</text>
</comment>
<keyword evidence="1 5" id="KW-0963">Cytoplasm</keyword>
<dbReference type="PANTHER" id="PTHR30008">
    <property type="entry name" value="EXODEOXYRIBONUCLEASE 7 LARGE SUBUNIT"/>
    <property type="match status" value="1"/>
</dbReference>
<comment type="function">
    <text evidence="5">Bidirectionally degrades single-stranded DNA into large acid-insoluble oligonucleotides, which are then degraded further into small acid-soluble oligonucleotides.</text>
</comment>
<gene>
    <name evidence="5" type="primary">xseA</name>
    <name evidence="10" type="ORF">J2Z37_004208</name>
</gene>
<evidence type="ECO:0000256" key="7">
    <source>
        <dbReference type="SAM" id="Coils"/>
    </source>
</evidence>
<dbReference type="InterPro" id="IPR003753">
    <property type="entry name" value="Exonuc_VII_L"/>
</dbReference>